<dbReference type="OrthoDB" id="681398at2759"/>
<dbReference type="Proteomes" id="UP000095767">
    <property type="component" value="Unassembled WGS sequence"/>
</dbReference>
<dbReference type="EMBL" id="LWDX02052873">
    <property type="protein sequence ID" value="OEL19674.1"/>
    <property type="molecule type" value="Genomic_DNA"/>
</dbReference>
<evidence type="ECO:0000313" key="2">
    <source>
        <dbReference type="Proteomes" id="UP000095767"/>
    </source>
</evidence>
<name>A0A1E5V3P8_9POAL</name>
<keyword evidence="2" id="KW-1185">Reference proteome</keyword>
<reference evidence="1 2" key="1">
    <citation type="submission" date="2016-09" db="EMBL/GenBank/DDBJ databases">
        <title>The draft genome of Dichanthelium oligosanthes: A C3 panicoid grass species.</title>
        <authorList>
            <person name="Studer A.J."/>
            <person name="Schnable J.C."/>
            <person name="Brutnell T.P."/>
        </authorList>
    </citation>
    <scope>NUCLEOTIDE SEQUENCE [LARGE SCALE GENOMIC DNA]</scope>
    <source>
        <strain evidence="2">cv. Kellogg 1175</strain>
        <tissue evidence="1">Leaf</tissue>
    </source>
</reference>
<dbReference type="AlphaFoldDB" id="A0A1E5V3P8"/>
<comment type="caution">
    <text evidence="1">The sequence shown here is derived from an EMBL/GenBank/DDBJ whole genome shotgun (WGS) entry which is preliminary data.</text>
</comment>
<sequence length="172" mass="20304">LGITEEELKLIEEYQLQIPAVPLTFAYRHCENMIEDAKELHSLLTRMRELHNWYKQQAKSGTTMFGVRVPREIYHTVPDTWVEFDCLFYLFQKRDLDIKMLSLWTMIISSLCSMEAQLCKVRNNIKIAFLDPVRINEETCKGISSNTCDIVLLECQHKESILLAYNYKYLFP</sequence>
<accession>A0A1E5V3P8</accession>
<feature type="non-terminal residue" evidence="1">
    <location>
        <position position="1"/>
    </location>
</feature>
<organism evidence="1 2">
    <name type="scientific">Dichanthelium oligosanthes</name>
    <dbReference type="NCBI Taxonomy" id="888268"/>
    <lineage>
        <taxon>Eukaryota</taxon>
        <taxon>Viridiplantae</taxon>
        <taxon>Streptophyta</taxon>
        <taxon>Embryophyta</taxon>
        <taxon>Tracheophyta</taxon>
        <taxon>Spermatophyta</taxon>
        <taxon>Magnoliopsida</taxon>
        <taxon>Liliopsida</taxon>
        <taxon>Poales</taxon>
        <taxon>Poaceae</taxon>
        <taxon>PACMAD clade</taxon>
        <taxon>Panicoideae</taxon>
        <taxon>Panicodae</taxon>
        <taxon>Paniceae</taxon>
        <taxon>Dichantheliinae</taxon>
        <taxon>Dichanthelium</taxon>
    </lineage>
</organism>
<protein>
    <submittedName>
        <fullName evidence="1">Uncharacterized protein</fullName>
    </submittedName>
</protein>
<proteinExistence type="predicted"/>
<evidence type="ECO:0000313" key="1">
    <source>
        <dbReference type="EMBL" id="OEL19674.1"/>
    </source>
</evidence>
<gene>
    <name evidence="1" type="ORF">BAE44_0019307</name>
</gene>